<dbReference type="GO" id="GO:0005524">
    <property type="term" value="F:ATP binding"/>
    <property type="evidence" value="ECO:0007669"/>
    <property type="project" value="UniProtKB-KW"/>
</dbReference>
<evidence type="ECO:0000256" key="18">
    <source>
        <dbReference type="SAM" id="MobiDB-lite"/>
    </source>
</evidence>
<evidence type="ECO:0000256" key="3">
    <source>
        <dbReference type="ARBA" id="ARBA00022603"/>
    </source>
</evidence>
<dbReference type="GO" id="GO:0042054">
    <property type="term" value="F:histone methyltransferase activity"/>
    <property type="evidence" value="ECO:0007669"/>
    <property type="project" value="InterPro"/>
</dbReference>
<evidence type="ECO:0000256" key="5">
    <source>
        <dbReference type="ARBA" id="ARBA00022691"/>
    </source>
</evidence>
<dbReference type="InterPro" id="IPR001214">
    <property type="entry name" value="SET_dom"/>
</dbReference>
<evidence type="ECO:0000256" key="4">
    <source>
        <dbReference type="ARBA" id="ARBA00022679"/>
    </source>
</evidence>
<dbReference type="CDD" id="cd17954">
    <property type="entry name" value="DEADc_DDX47"/>
    <property type="match status" value="1"/>
</dbReference>
<feature type="compositionally biased region" description="Basic and acidic residues" evidence="18">
    <location>
        <begin position="1"/>
        <end position="10"/>
    </location>
</feature>
<dbReference type="InterPro" id="IPR050079">
    <property type="entry name" value="DEAD_box_RNA_helicase"/>
</dbReference>
<dbReference type="Pfam" id="PF00270">
    <property type="entry name" value="DEAD"/>
    <property type="match status" value="1"/>
</dbReference>
<sequence>MADSPDRAENCDPEISAESNEDEAEVRNTEEREEKTKSFKDLGVTEVLCEACDQLGWKKPTKIQIEAIPVALQGRDVIGLAETGSGKTGAFALPILQSLLSSPQRLHTLVLTPTRELAFQISEQFEALGSSIGVKTAVIVGGIDMMSQSLVLAKKPHVVIATPGRLIDHLENTKGFSLRAVKFLVMDEADRILNMDFESEVDKILKLIPRERHTFLFSATMTKKVQKLQRAALKDPVKCAVSTKYATVDKLQQYYIFIPAKFKDCYLVSILNELAGNSFMVFCSTCNNTQRVTLLLRNLGITAIPLHGQMSQNKRLGALNKFKSKSRSVLLATDVASRGLDIPHVDCVINFDIPTHSKDYIHRVGRTARAGRSGKSITFVTQYDVELFQRIETLIGKKLPAFPTQEEEVMMLVERVSEAQRFARLEMKEQGEKKRKGRDEDGDDAEHSSGVRKKVKGGKFAGGRGAGLSDTTNHLWFHNTAIRPDQVNISTSALCPYFTGLKLLSPLKPTMCSAVQTETSMTSATGSSGSGGHFSPEGQLNGGFQKQLIKEEPEDEDYHAEKTSSCVGHVTPVEQQNEGFHEKLVKEEPEDVDYLCGETSSCVVHLTLVDHQTEEFHEKSLKEEEPNEDNNLYCEYCRSFFINKCEIHGPALFLPDTPFPRGVSDRARQTLPPGLELQKSDIPDAGLGVFNKGDTVPVGAHFGPYQGELVGKEEAMASSYSWVIYKSRHFEKYIDARRLTHANWMRYVNCAHSNKENNLVAFQYQGEIFYRCCRPIKPRQELLVWYEEKYAKDLGVIFNYIWNKKCSISETSGYPVKSFSCSWCSLFHTSQIDLYKHIKRCHDEENKKKKINYYN</sequence>
<dbReference type="AlphaFoldDB" id="A0A9D3NM20"/>
<dbReference type="InterPro" id="IPR000629">
    <property type="entry name" value="RNA-helicase_DEAD-box_CS"/>
</dbReference>
<comment type="caution">
    <text evidence="23">The sequence shown here is derived from an EMBL/GenBank/DDBJ whole genome shotgun (WGS) entry which is preliminary data.</text>
</comment>
<evidence type="ECO:0000256" key="15">
    <source>
        <dbReference type="ARBA" id="ARBA00072892"/>
    </source>
</evidence>
<evidence type="ECO:0000313" key="24">
    <source>
        <dbReference type="Proteomes" id="UP000824219"/>
    </source>
</evidence>
<comment type="subcellular location">
    <subcellularLocation>
        <location evidence="1">Nucleus</location>
    </subcellularLocation>
</comment>
<dbReference type="Pfam" id="PF00271">
    <property type="entry name" value="Helicase_C"/>
    <property type="match status" value="1"/>
</dbReference>
<proteinExistence type="inferred from homology"/>
<dbReference type="GO" id="GO:0032259">
    <property type="term" value="P:methylation"/>
    <property type="evidence" value="ECO:0007669"/>
    <property type="project" value="UniProtKB-KW"/>
</dbReference>
<evidence type="ECO:0000256" key="11">
    <source>
        <dbReference type="ARBA" id="ARBA00023242"/>
    </source>
</evidence>
<dbReference type="InterPro" id="IPR027417">
    <property type="entry name" value="P-loop_NTPase"/>
</dbReference>
<keyword evidence="11" id="KW-0539">Nucleus</keyword>
<dbReference type="GO" id="GO:0003724">
    <property type="term" value="F:RNA helicase activity"/>
    <property type="evidence" value="ECO:0007669"/>
    <property type="project" value="UniProtKB-EC"/>
</dbReference>
<comment type="subunit">
    <text evidence="14">Interacts with AGO1 and AGO2. Interacts with GABARAP. Interacts with NOL8; the interaction is RNA-dependent.</text>
</comment>
<reference evidence="23 24" key="1">
    <citation type="submission" date="2021-06" db="EMBL/GenBank/DDBJ databases">
        <title>Chromosome-level genome assembly of the red-tail catfish (Hemibagrus wyckioides).</title>
        <authorList>
            <person name="Shao F."/>
        </authorList>
    </citation>
    <scope>NUCLEOTIDE SEQUENCE [LARGE SCALE GENOMIC DNA]</scope>
    <source>
        <strain evidence="23">EC202008001</strain>
        <tissue evidence="23">Blood</tissue>
    </source>
</reference>
<keyword evidence="3" id="KW-0489">Methyltransferase</keyword>
<feature type="domain" description="DEAD-box RNA helicase Q" evidence="22">
    <location>
        <begin position="37"/>
        <end position="65"/>
    </location>
</feature>
<feature type="region of interest" description="Disordered" evidence="18">
    <location>
        <begin position="522"/>
        <end position="541"/>
    </location>
</feature>
<dbReference type="CDD" id="cd19193">
    <property type="entry name" value="PR-SET_PRDM7_9"/>
    <property type="match status" value="1"/>
</dbReference>
<dbReference type="GO" id="GO:0005730">
    <property type="term" value="C:nucleolus"/>
    <property type="evidence" value="ECO:0007669"/>
    <property type="project" value="UniProtKB-ARBA"/>
</dbReference>
<evidence type="ECO:0000259" key="21">
    <source>
        <dbReference type="PROSITE" id="PS51194"/>
    </source>
</evidence>
<dbReference type="PROSITE" id="PS51195">
    <property type="entry name" value="Q_MOTIF"/>
    <property type="match status" value="1"/>
</dbReference>
<dbReference type="SUPFAM" id="SSF82199">
    <property type="entry name" value="SET domain"/>
    <property type="match status" value="1"/>
</dbReference>
<dbReference type="Pfam" id="PF21549">
    <property type="entry name" value="PRDM2_PR"/>
    <property type="match status" value="1"/>
</dbReference>
<keyword evidence="7" id="KW-0378">Hydrolase</keyword>
<dbReference type="Gene3D" id="2.170.270.10">
    <property type="entry name" value="SET domain"/>
    <property type="match status" value="1"/>
</dbReference>
<dbReference type="SUPFAM" id="SSF52540">
    <property type="entry name" value="P-loop containing nucleoside triphosphate hydrolases"/>
    <property type="match status" value="1"/>
</dbReference>
<evidence type="ECO:0000259" key="20">
    <source>
        <dbReference type="PROSITE" id="PS51192"/>
    </source>
</evidence>
<name>A0A9D3NM20_9TELE</name>
<dbReference type="GO" id="GO:0042254">
    <property type="term" value="P:ribosome biogenesis"/>
    <property type="evidence" value="ECO:0007669"/>
    <property type="project" value="UniProtKB-ARBA"/>
</dbReference>
<comment type="catalytic activity">
    <reaction evidence="13">
        <text>ATP + H2O = ADP + phosphate + H(+)</text>
        <dbReference type="Rhea" id="RHEA:13065"/>
        <dbReference type="ChEBI" id="CHEBI:15377"/>
        <dbReference type="ChEBI" id="CHEBI:15378"/>
        <dbReference type="ChEBI" id="CHEBI:30616"/>
        <dbReference type="ChEBI" id="CHEBI:43474"/>
        <dbReference type="ChEBI" id="CHEBI:456216"/>
        <dbReference type="EC" id="3.6.4.13"/>
    </reaction>
</comment>
<evidence type="ECO:0000256" key="12">
    <source>
        <dbReference type="ARBA" id="ARBA00024350"/>
    </source>
</evidence>
<dbReference type="Gene3D" id="3.40.50.300">
    <property type="entry name" value="P-loop containing nucleotide triphosphate hydrolases"/>
    <property type="match status" value="2"/>
</dbReference>
<evidence type="ECO:0000256" key="17">
    <source>
        <dbReference type="PROSITE-ProRule" id="PRU00552"/>
    </source>
</evidence>
<dbReference type="CDD" id="cd18787">
    <property type="entry name" value="SF2_C_DEAD"/>
    <property type="match status" value="1"/>
</dbReference>
<protein>
    <recommendedName>
        <fullName evidence="15">Probable ATP-dependent RNA helicase DDX47</fullName>
        <ecNumber evidence="2">3.6.4.13</ecNumber>
    </recommendedName>
    <alternativeName>
        <fullName evidence="16">DEAD box protein 47</fullName>
    </alternativeName>
</protein>
<keyword evidence="5" id="KW-0949">S-adenosyl-L-methionine</keyword>
<organism evidence="23 24">
    <name type="scientific">Hemibagrus wyckioides</name>
    <dbReference type="NCBI Taxonomy" id="337641"/>
    <lineage>
        <taxon>Eukaryota</taxon>
        <taxon>Metazoa</taxon>
        <taxon>Chordata</taxon>
        <taxon>Craniata</taxon>
        <taxon>Vertebrata</taxon>
        <taxon>Euteleostomi</taxon>
        <taxon>Actinopterygii</taxon>
        <taxon>Neopterygii</taxon>
        <taxon>Teleostei</taxon>
        <taxon>Ostariophysi</taxon>
        <taxon>Siluriformes</taxon>
        <taxon>Bagridae</taxon>
        <taxon>Hemibagrus</taxon>
    </lineage>
</organism>
<evidence type="ECO:0000259" key="19">
    <source>
        <dbReference type="PROSITE" id="PS50280"/>
    </source>
</evidence>
<dbReference type="InterPro" id="IPR014001">
    <property type="entry name" value="Helicase_ATP-bd"/>
</dbReference>
<feature type="region of interest" description="Disordered" evidence="18">
    <location>
        <begin position="426"/>
        <end position="465"/>
    </location>
</feature>
<feature type="short sequence motif" description="Q motif" evidence="17">
    <location>
        <begin position="37"/>
        <end position="65"/>
    </location>
</feature>
<dbReference type="InterPro" id="IPR044417">
    <property type="entry name" value="PRDM7_9_PR-SET"/>
</dbReference>
<gene>
    <name evidence="23" type="ORF">KOW79_010961</name>
</gene>
<dbReference type="EMBL" id="JAHKSW010000012">
    <property type="protein sequence ID" value="KAG7326036.1"/>
    <property type="molecule type" value="Genomic_DNA"/>
</dbReference>
<keyword evidence="10" id="KW-0694">RNA-binding</keyword>
<feature type="compositionally biased region" description="Basic and acidic residues" evidence="18">
    <location>
        <begin position="25"/>
        <end position="35"/>
    </location>
</feature>
<evidence type="ECO:0000259" key="22">
    <source>
        <dbReference type="PROSITE" id="PS51195"/>
    </source>
</evidence>
<dbReference type="GO" id="GO:0016787">
    <property type="term" value="F:hydrolase activity"/>
    <property type="evidence" value="ECO:0007669"/>
    <property type="project" value="UniProtKB-KW"/>
</dbReference>
<dbReference type="PROSITE" id="PS00039">
    <property type="entry name" value="DEAD_ATP_HELICASE"/>
    <property type="match status" value="1"/>
</dbReference>
<dbReference type="PROSITE" id="PS50280">
    <property type="entry name" value="SET"/>
    <property type="match status" value="1"/>
</dbReference>
<dbReference type="FunFam" id="3.40.50.300:FF:000681">
    <property type="entry name" value="probable ATP-dependent RNA helicase DDX47"/>
    <property type="match status" value="1"/>
</dbReference>
<feature type="domain" description="Helicase C-terminal" evidence="21">
    <location>
        <begin position="250"/>
        <end position="410"/>
    </location>
</feature>
<evidence type="ECO:0000256" key="10">
    <source>
        <dbReference type="ARBA" id="ARBA00022884"/>
    </source>
</evidence>
<dbReference type="PANTHER" id="PTHR47959">
    <property type="entry name" value="ATP-DEPENDENT RNA HELICASE RHLE-RELATED"/>
    <property type="match status" value="1"/>
</dbReference>
<feature type="domain" description="Helicase ATP-binding" evidence="20">
    <location>
        <begin position="68"/>
        <end position="239"/>
    </location>
</feature>
<dbReference type="InterPro" id="IPR044765">
    <property type="entry name" value="DDX47/Rrp3_DEADc"/>
</dbReference>
<feature type="region of interest" description="Disordered" evidence="18">
    <location>
        <begin position="1"/>
        <end position="35"/>
    </location>
</feature>
<comment type="similarity">
    <text evidence="12">Belongs to the DEAD box helicase family. DDX47/RRP3 subfamily.</text>
</comment>
<evidence type="ECO:0000256" key="14">
    <source>
        <dbReference type="ARBA" id="ARBA00064148"/>
    </source>
</evidence>
<evidence type="ECO:0000256" key="13">
    <source>
        <dbReference type="ARBA" id="ARBA00047984"/>
    </source>
</evidence>
<evidence type="ECO:0000256" key="6">
    <source>
        <dbReference type="ARBA" id="ARBA00022741"/>
    </source>
</evidence>
<feature type="domain" description="SET" evidence="19">
    <location>
        <begin position="673"/>
        <end position="787"/>
    </location>
</feature>
<evidence type="ECO:0000256" key="16">
    <source>
        <dbReference type="ARBA" id="ARBA00075434"/>
    </source>
</evidence>
<dbReference type="FunFam" id="3.40.50.300:FF:000626">
    <property type="entry name" value="probable ATP-dependent RNA helicase DDX47"/>
    <property type="match status" value="1"/>
</dbReference>
<evidence type="ECO:0000313" key="23">
    <source>
        <dbReference type="EMBL" id="KAG7326036.1"/>
    </source>
</evidence>
<dbReference type="PROSITE" id="PS51192">
    <property type="entry name" value="HELICASE_ATP_BIND_1"/>
    <property type="match status" value="1"/>
</dbReference>
<dbReference type="SMART" id="SM00490">
    <property type="entry name" value="HELICc"/>
    <property type="match status" value="1"/>
</dbReference>
<dbReference type="SMART" id="SM00317">
    <property type="entry name" value="SET"/>
    <property type="match status" value="1"/>
</dbReference>
<dbReference type="PANTHER" id="PTHR47959:SF20">
    <property type="entry name" value="RNA HELICASE"/>
    <property type="match status" value="1"/>
</dbReference>
<keyword evidence="8" id="KW-0347">Helicase</keyword>
<keyword evidence="9" id="KW-0067">ATP-binding</keyword>
<keyword evidence="4" id="KW-0808">Transferase</keyword>
<dbReference type="Proteomes" id="UP000824219">
    <property type="component" value="Linkage Group LG12"/>
</dbReference>
<dbReference type="InterPro" id="IPR014014">
    <property type="entry name" value="RNA_helicase_DEAD_Q_motif"/>
</dbReference>
<dbReference type="GO" id="GO:0003723">
    <property type="term" value="F:RNA binding"/>
    <property type="evidence" value="ECO:0007669"/>
    <property type="project" value="UniProtKB-KW"/>
</dbReference>
<dbReference type="GO" id="GO:0005829">
    <property type="term" value="C:cytosol"/>
    <property type="evidence" value="ECO:0007669"/>
    <property type="project" value="TreeGrafter"/>
</dbReference>
<evidence type="ECO:0000256" key="8">
    <source>
        <dbReference type="ARBA" id="ARBA00022806"/>
    </source>
</evidence>
<keyword evidence="24" id="KW-1185">Reference proteome</keyword>
<accession>A0A9D3NM20</accession>
<dbReference type="SMART" id="SM00487">
    <property type="entry name" value="DEXDc"/>
    <property type="match status" value="1"/>
</dbReference>
<dbReference type="PROSITE" id="PS51194">
    <property type="entry name" value="HELICASE_CTER"/>
    <property type="match status" value="1"/>
</dbReference>
<evidence type="ECO:0000256" key="2">
    <source>
        <dbReference type="ARBA" id="ARBA00012552"/>
    </source>
</evidence>
<evidence type="ECO:0000256" key="1">
    <source>
        <dbReference type="ARBA" id="ARBA00004123"/>
    </source>
</evidence>
<dbReference type="InterPro" id="IPR001650">
    <property type="entry name" value="Helicase_C-like"/>
</dbReference>
<evidence type="ECO:0000256" key="9">
    <source>
        <dbReference type="ARBA" id="ARBA00022840"/>
    </source>
</evidence>
<dbReference type="EC" id="3.6.4.13" evidence="2"/>
<dbReference type="InterPro" id="IPR046341">
    <property type="entry name" value="SET_dom_sf"/>
</dbReference>
<dbReference type="OrthoDB" id="10261904at2759"/>
<dbReference type="InterPro" id="IPR011545">
    <property type="entry name" value="DEAD/DEAH_box_helicase_dom"/>
</dbReference>
<keyword evidence="6" id="KW-0547">Nucleotide-binding</keyword>
<evidence type="ECO:0000256" key="7">
    <source>
        <dbReference type="ARBA" id="ARBA00022801"/>
    </source>
</evidence>